<evidence type="ECO:0000313" key="2">
    <source>
        <dbReference type="Proteomes" id="UP000000724"/>
    </source>
</evidence>
<dbReference type="EMBL" id="AM920435">
    <property type="protein sequence ID" value="CAP85935.1"/>
    <property type="molecule type" value="Genomic_DNA"/>
</dbReference>
<accession>B6HFS7</accession>
<organism evidence="1 2">
    <name type="scientific">Penicillium rubens (strain ATCC 28089 / DSM 1075 / NRRL 1951 / Wisconsin 54-1255)</name>
    <name type="common">Penicillium chrysogenum</name>
    <dbReference type="NCBI Taxonomy" id="500485"/>
    <lineage>
        <taxon>Eukaryota</taxon>
        <taxon>Fungi</taxon>
        <taxon>Dikarya</taxon>
        <taxon>Ascomycota</taxon>
        <taxon>Pezizomycotina</taxon>
        <taxon>Eurotiomycetes</taxon>
        <taxon>Eurotiomycetidae</taxon>
        <taxon>Eurotiales</taxon>
        <taxon>Aspergillaceae</taxon>
        <taxon>Penicillium</taxon>
        <taxon>Penicillium chrysogenum species complex</taxon>
    </lineage>
</organism>
<evidence type="ECO:0000313" key="1">
    <source>
        <dbReference type="EMBL" id="CAP85935.1"/>
    </source>
</evidence>
<dbReference type="Proteomes" id="UP000000724">
    <property type="component" value="Contig Pc00c20"/>
</dbReference>
<proteinExistence type="predicted"/>
<reference evidence="1 2" key="1">
    <citation type="journal article" date="2008" name="Nat. Biotechnol.">
        <title>Genome sequencing and analysis of the filamentous fungus Penicillium chrysogenum.</title>
        <authorList>
            <person name="van den Berg M.A."/>
            <person name="Albang R."/>
            <person name="Albermann K."/>
            <person name="Badger J.H."/>
            <person name="Daran J.-M."/>
            <person name="Driessen A.J.M."/>
            <person name="Garcia-Estrada C."/>
            <person name="Fedorova N.D."/>
            <person name="Harris D.M."/>
            <person name="Heijne W.H.M."/>
            <person name="Joardar V.S."/>
            <person name="Kiel J.A.K.W."/>
            <person name="Kovalchuk A."/>
            <person name="Martin J.F."/>
            <person name="Nierman W.C."/>
            <person name="Nijland J.G."/>
            <person name="Pronk J.T."/>
            <person name="Roubos J.A."/>
            <person name="van der Klei I.J."/>
            <person name="van Peij N.N.M.E."/>
            <person name="Veenhuis M."/>
            <person name="von Doehren H."/>
            <person name="Wagner C."/>
            <person name="Wortman J.R."/>
            <person name="Bovenberg R.A.L."/>
        </authorList>
    </citation>
    <scope>NUCLEOTIDE SEQUENCE [LARGE SCALE GENOMIC DNA]</scope>
    <source>
        <strain evidence="2">ATCC 28089 / DSM 1075 / NRRL 1951 / Wisconsin 54-1255</strain>
    </source>
</reference>
<keyword evidence="2" id="KW-1185">Reference proteome</keyword>
<gene>
    <name evidence="1" type="ORF">Pc20g06060</name>
    <name evidence="1" type="ORF">PCH_Pc20g06060</name>
</gene>
<dbReference type="VEuPathDB" id="FungiDB:PCH_Pc20g06060"/>
<sequence length="104" mass="11525">MSRDVVKRAEAISWRGQRTGLVADMYTLHCIIGCSSWQAISQTMRIPKMHQVPGYNSVVIPAHVYDLALFESLSRSSEADLFVGTPPGGMKAIRHGMTSIDRSF</sequence>
<name>B6HFS7_PENRW</name>
<dbReference type="HOGENOM" id="CLU_2250959_0_0_1"/>
<protein>
    <submittedName>
        <fullName evidence="1">Uncharacterized protein</fullName>
    </submittedName>
</protein>
<dbReference type="AlphaFoldDB" id="B6HFS7"/>